<evidence type="ECO:0000313" key="2">
    <source>
        <dbReference type="Proteomes" id="UP000233837"/>
    </source>
</evidence>
<dbReference type="AlphaFoldDB" id="A0A2I0VJB5"/>
<protein>
    <submittedName>
        <fullName evidence="1">Uncharacterized protein</fullName>
    </submittedName>
</protein>
<accession>A0A2I0VJB5</accession>
<evidence type="ECO:0000313" key="1">
    <source>
        <dbReference type="EMBL" id="PKU63508.1"/>
    </source>
</evidence>
<sequence>MHNDVVQCDDVGMFNALEDYGLQKKAFSQLLTEHLHDYPFHGHLCAVHMVPH</sequence>
<dbReference type="Proteomes" id="UP000233837">
    <property type="component" value="Unassembled WGS sequence"/>
</dbReference>
<keyword evidence="2" id="KW-1185">Reference proteome</keyword>
<organism evidence="1 2">
    <name type="scientific">Dendrobium catenatum</name>
    <dbReference type="NCBI Taxonomy" id="906689"/>
    <lineage>
        <taxon>Eukaryota</taxon>
        <taxon>Viridiplantae</taxon>
        <taxon>Streptophyta</taxon>
        <taxon>Embryophyta</taxon>
        <taxon>Tracheophyta</taxon>
        <taxon>Spermatophyta</taxon>
        <taxon>Magnoliopsida</taxon>
        <taxon>Liliopsida</taxon>
        <taxon>Asparagales</taxon>
        <taxon>Orchidaceae</taxon>
        <taxon>Epidendroideae</taxon>
        <taxon>Malaxideae</taxon>
        <taxon>Dendrobiinae</taxon>
        <taxon>Dendrobium</taxon>
    </lineage>
</organism>
<dbReference type="EMBL" id="KZ503485">
    <property type="protein sequence ID" value="PKU63508.1"/>
    <property type="molecule type" value="Genomic_DNA"/>
</dbReference>
<gene>
    <name evidence="1" type="ORF">MA16_Dca022426</name>
</gene>
<reference evidence="1 2" key="1">
    <citation type="journal article" date="2016" name="Sci. Rep.">
        <title>The Dendrobium catenatum Lindl. genome sequence provides insights into polysaccharide synthase, floral development and adaptive evolution.</title>
        <authorList>
            <person name="Zhang G.Q."/>
            <person name="Xu Q."/>
            <person name="Bian C."/>
            <person name="Tsai W.C."/>
            <person name="Yeh C.M."/>
            <person name="Liu K.W."/>
            <person name="Yoshida K."/>
            <person name="Zhang L.S."/>
            <person name="Chang S.B."/>
            <person name="Chen F."/>
            <person name="Shi Y."/>
            <person name="Su Y.Y."/>
            <person name="Zhang Y.Q."/>
            <person name="Chen L.J."/>
            <person name="Yin Y."/>
            <person name="Lin M."/>
            <person name="Huang H."/>
            <person name="Deng H."/>
            <person name="Wang Z.W."/>
            <person name="Zhu S.L."/>
            <person name="Zhao X."/>
            <person name="Deng C."/>
            <person name="Niu S.C."/>
            <person name="Huang J."/>
            <person name="Wang M."/>
            <person name="Liu G.H."/>
            <person name="Yang H.J."/>
            <person name="Xiao X.J."/>
            <person name="Hsiao Y.Y."/>
            <person name="Wu W.L."/>
            <person name="Chen Y.Y."/>
            <person name="Mitsuda N."/>
            <person name="Ohme-Takagi M."/>
            <person name="Luo Y.B."/>
            <person name="Van de Peer Y."/>
            <person name="Liu Z.J."/>
        </authorList>
    </citation>
    <scope>NUCLEOTIDE SEQUENCE [LARGE SCALE GENOMIC DNA]</scope>
    <source>
        <tissue evidence="1">The whole plant</tissue>
    </source>
</reference>
<reference evidence="1 2" key="2">
    <citation type="journal article" date="2017" name="Nature">
        <title>The Apostasia genome and the evolution of orchids.</title>
        <authorList>
            <person name="Zhang G.Q."/>
            <person name="Liu K.W."/>
            <person name="Li Z."/>
            <person name="Lohaus R."/>
            <person name="Hsiao Y.Y."/>
            <person name="Niu S.C."/>
            <person name="Wang J.Y."/>
            <person name="Lin Y.C."/>
            <person name="Xu Q."/>
            <person name="Chen L.J."/>
            <person name="Yoshida K."/>
            <person name="Fujiwara S."/>
            <person name="Wang Z.W."/>
            <person name="Zhang Y.Q."/>
            <person name="Mitsuda N."/>
            <person name="Wang M."/>
            <person name="Liu G.H."/>
            <person name="Pecoraro L."/>
            <person name="Huang H.X."/>
            <person name="Xiao X.J."/>
            <person name="Lin M."/>
            <person name="Wu X.Y."/>
            <person name="Wu W.L."/>
            <person name="Chen Y.Y."/>
            <person name="Chang S.B."/>
            <person name="Sakamoto S."/>
            <person name="Ohme-Takagi M."/>
            <person name="Yagi M."/>
            <person name="Zeng S.J."/>
            <person name="Shen C.Y."/>
            <person name="Yeh C.M."/>
            <person name="Luo Y.B."/>
            <person name="Tsai W.C."/>
            <person name="Van de Peer Y."/>
            <person name="Liu Z.J."/>
        </authorList>
    </citation>
    <scope>NUCLEOTIDE SEQUENCE [LARGE SCALE GENOMIC DNA]</scope>
    <source>
        <tissue evidence="1">The whole plant</tissue>
    </source>
</reference>
<proteinExistence type="predicted"/>
<name>A0A2I0VJB5_9ASPA</name>